<evidence type="ECO:0000313" key="3">
    <source>
        <dbReference type="Proteomes" id="UP000316270"/>
    </source>
</evidence>
<keyword evidence="1" id="KW-0732">Signal</keyword>
<name>A0A517LIU3_9PEZI</name>
<protein>
    <recommendedName>
        <fullName evidence="4">Ubiquitin 3 binding protein But2 C-terminal domain-containing protein</fullName>
    </recommendedName>
</protein>
<proteinExistence type="predicted"/>
<sequence length="178" mass="18552">MKTSLLSTVLLSGFTSLISALPTAETCLPLTSPFLLVTTSTPNCGPSTILPNVSAISVYDPNHSTTLYLRTILPGYNSLPNFTLADGALQTNATGPFGLTTQLYNSTAVAADQSLGFAAAANPAGGLSLSMDYLLANNDDTEGWTLCNDSFGESVIAWQGTDPSCTPTYVQATNTPPY</sequence>
<reference evidence="2 3" key="1">
    <citation type="submission" date="2019-07" db="EMBL/GenBank/DDBJ databases">
        <title>Finished genome of Venturia effusa.</title>
        <authorList>
            <person name="Young C.A."/>
            <person name="Cox M.P."/>
            <person name="Ganley A.R.D."/>
            <person name="David W.J."/>
        </authorList>
    </citation>
    <scope>NUCLEOTIDE SEQUENCE [LARGE SCALE GENOMIC DNA]</scope>
    <source>
        <strain evidence="3">albino</strain>
    </source>
</reference>
<evidence type="ECO:0000313" key="2">
    <source>
        <dbReference type="EMBL" id="QDS75559.1"/>
    </source>
</evidence>
<feature type="signal peptide" evidence="1">
    <location>
        <begin position="1"/>
        <end position="20"/>
    </location>
</feature>
<gene>
    <name evidence="2" type="ORF">FKW77_005774</name>
</gene>
<dbReference type="Proteomes" id="UP000316270">
    <property type="component" value="Chromosome 13"/>
</dbReference>
<organism evidence="2 3">
    <name type="scientific">Venturia effusa</name>
    <dbReference type="NCBI Taxonomy" id="50376"/>
    <lineage>
        <taxon>Eukaryota</taxon>
        <taxon>Fungi</taxon>
        <taxon>Dikarya</taxon>
        <taxon>Ascomycota</taxon>
        <taxon>Pezizomycotina</taxon>
        <taxon>Dothideomycetes</taxon>
        <taxon>Pleosporomycetidae</taxon>
        <taxon>Venturiales</taxon>
        <taxon>Venturiaceae</taxon>
        <taxon>Venturia</taxon>
    </lineage>
</organism>
<evidence type="ECO:0000256" key="1">
    <source>
        <dbReference type="SAM" id="SignalP"/>
    </source>
</evidence>
<evidence type="ECO:0008006" key="4">
    <source>
        <dbReference type="Google" id="ProtNLM"/>
    </source>
</evidence>
<keyword evidence="3" id="KW-1185">Reference proteome</keyword>
<accession>A0A517LIU3</accession>
<dbReference type="EMBL" id="CP042197">
    <property type="protein sequence ID" value="QDS75559.1"/>
    <property type="molecule type" value="Genomic_DNA"/>
</dbReference>
<dbReference type="OrthoDB" id="5317242at2759"/>
<feature type="chain" id="PRO_5021953391" description="Ubiquitin 3 binding protein But2 C-terminal domain-containing protein" evidence="1">
    <location>
        <begin position="21"/>
        <end position="178"/>
    </location>
</feature>
<dbReference type="AlphaFoldDB" id="A0A517LIU3"/>